<dbReference type="InterPro" id="IPR036527">
    <property type="entry name" value="SCP2_sterol-bd_dom_sf"/>
</dbReference>
<dbReference type="RefSeq" id="WP_307229997.1">
    <property type="nucleotide sequence ID" value="NZ_JAUSTT010000014.1"/>
</dbReference>
<dbReference type="Gene3D" id="3.30.1050.10">
    <property type="entry name" value="SCP2 sterol-binding domain"/>
    <property type="match status" value="1"/>
</dbReference>
<dbReference type="PANTHER" id="PTHR10094:SF25">
    <property type="entry name" value="SCP2 STEROL-BINDING DOMAIN-CONTAINING PROTEIN 1"/>
    <property type="match status" value="1"/>
</dbReference>
<accession>A0ABT9WTN3</accession>
<gene>
    <name evidence="2" type="ORF">J2S08_002522</name>
</gene>
<evidence type="ECO:0000259" key="1">
    <source>
        <dbReference type="Pfam" id="PF02036"/>
    </source>
</evidence>
<reference evidence="2 3" key="1">
    <citation type="submission" date="2023-07" db="EMBL/GenBank/DDBJ databases">
        <title>Genomic Encyclopedia of Type Strains, Phase IV (KMG-IV): sequencing the most valuable type-strain genomes for metagenomic binning, comparative biology and taxonomic classification.</title>
        <authorList>
            <person name="Goeker M."/>
        </authorList>
    </citation>
    <scope>NUCLEOTIDE SEQUENCE [LARGE SCALE GENOMIC DNA]</scope>
    <source>
        <strain evidence="2 3">DSM 23837</strain>
    </source>
</reference>
<proteinExistence type="predicted"/>
<evidence type="ECO:0000313" key="3">
    <source>
        <dbReference type="Proteomes" id="UP001223586"/>
    </source>
</evidence>
<protein>
    <submittedName>
        <fullName evidence="2">Sterol carrier protein</fullName>
    </submittedName>
</protein>
<sequence>MINLEAATISEIWSEIEKVMNENPAPFKDLNVVYQFDINGDDGGTYQLSLLDGKATVSEAARLEPKCTLEMKEADFKKLLKGKLNSTAAYMMGKLKVKGSLGLALKMEGLLKQYHF</sequence>
<dbReference type="EMBL" id="JAUSTT010000014">
    <property type="protein sequence ID" value="MDQ0176664.1"/>
    <property type="molecule type" value="Genomic_DNA"/>
</dbReference>
<feature type="domain" description="SCP2" evidence="1">
    <location>
        <begin position="21"/>
        <end position="112"/>
    </location>
</feature>
<keyword evidence="3" id="KW-1185">Reference proteome</keyword>
<organism evidence="2 3">
    <name type="scientific">Bacillus chungangensis</name>
    <dbReference type="NCBI Taxonomy" id="587633"/>
    <lineage>
        <taxon>Bacteria</taxon>
        <taxon>Bacillati</taxon>
        <taxon>Bacillota</taxon>
        <taxon>Bacilli</taxon>
        <taxon>Bacillales</taxon>
        <taxon>Bacillaceae</taxon>
        <taxon>Bacillus</taxon>
    </lineage>
</organism>
<dbReference type="InterPro" id="IPR003033">
    <property type="entry name" value="SCP2_sterol-bd_dom"/>
</dbReference>
<dbReference type="Proteomes" id="UP001223586">
    <property type="component" value="Unassembled WGS sequence"/>
</dbReference>
<dbReference type="SUPFAM" id="SSF55718">
    <property type="entry name" value="SCP-like"/>
    <property type="match status" value="1"/>
</dbReference>
<dbReference type="Pfam" id="PF02036">
    <property type="entry name" value="SCP2"/>
    <property type="match status" value="1"/>
</dbReference>
<dbReference type="PANTHER" id="PTHR10094">
    <property type="entry name" value="STEROL CARRIER PROTEIN 2 SCP-2 FAMILY PROTEIN"/>
    <property type="match status" value="1"/>
</dbReference>
<name>A0ABT9WTN3_9BACI</name>
<comment type="caution">
    <text evidence="2">The sequence shown here is derived from an EMBL/GenBank/DDBJ whole genome shotgun (WGS) entry which is preliminary data.</text>
</comment>
<evidence type="ECO:0000313" key="2">
    <source>
        <dbReference type="EMBL" id="MDQ0176664.1"/>
    </source>
</evidence>